<feature type="compositionally biased region" description="Basic and acidic residues" evidence="1">
    <location>
        <begin position="107"/>
        <end position="124"/>
    </location>
</feature>
<gene>
    <name evidence="2" type="ORF">TOPH_00331</name>
</gene>
<feature type="region of interest" description="Disordered" evidence="1">
    <location>
        <begin position="1"/>
        <end position="57"/>
    </location>
</feature>
<proteinExistence type="predicted"/>
<feature type="compositionally biased region" description="Basic and acidic residues" evidence="1">
    <location>
        <begin position="315"/>
        <end position="328"/>
    </location>
</feature>
<reference evidence="2 3" key="1">
    <citation type="journal article" date="2015" name="BMC Genomics">
        <title>The genome of the truffle-parasite Tolypocladium ophioglossoides and the evolution of antifungal peptaibiotics.</title>
        <authorList>
            <person name="Quandt C.A."/>
            <person name="Bushley K.E."/>
            <person name="Spatafora J.W."/>
        </authorList>
    </citation>
    <scope>NUCLEOTIDE SEQUENCE [LARGE SCALE GENOMIC DNA]</scope>
    <source>
        <strain evidence="2 3">CBS 100239</strain>
    </source>
</reference>
<feature type="region of interest" description="Disordered" evidence="1">
    <location>
        <begin position="82"/>
        <end position="124"/>
    </location>
</feature>
<feature type="region of interest" description="Disordered" evidence="1">
    <location>
        <begin position="968"/>
        <end position="999"/>
    </location>
</feature>
<feature type="region of interest" description="Disordered" evidence="1">
    <location>
        <begin position="846"/>
        <end position="904"/>
    </location>
</feature>
<feature type="region of interest" description="Disordered" evidence="1">
    <location>
        <begin position="653"/>
        <end position="675"/>
    </location>
</feature>
<protein>
    <submittedName>
        <fullName evidence="2">Uncharacterized protein</fullName>
    </submittedName>
</protein>
<feature type="compositionally biased region" description="Low complexity" evidence="1">
    <location>
        <begin position="1"/>
        <end position="15"/>
    </location>
</feature>
<keyword evidence="3" id="KW-1185">Reference proteome</keyword>
<comment type="caution">
    <text evidence="2">The sequence shown here is derived from an EMBL/GenBank/DDBJ whole genome shotgun (WGS) entry which is preliminary data.</text>
</comment>
<evidence type="ECO:0000313" key="3">
    <source>
        <dbReference type="Proteomes" id="UP000036947"/>
    </source>
</evidence>
<feature type="region of interest" description="Disordered" evidence="1">
    <location>
        <begin position="255"/>
        <end position="330"/>
    </location>
</feature>
<evidence type="ECO:0000313" key="2">
    <source>
        <dbReference type="EMBL" id="KND95073.1"/>
    </source>
</evidence>
<feature type="compositionally biased region" description="Basic and acidic residues" evidence="1">
    <location>
        <begin position="716"/>
        <end position="727"/>
    </location>
</feature>
<feature type="compositionally biased region" description="Low complexity" evidence="1">
    <location>
        <begin position="767"/>
        <end position="777"/>
    </location>
</feature>
<feature type="compositionally biased region" description="Polar residues" evidence="1">
    <location>
        <begin position="16"/>
        <end position="35"/>
    </location>
</feature>
<dbReference type="STRING" id="1163406.A0A0L0NM22"/>
<dbReference type="EMBL" id="LFRF01000001">
    <property type="protein sequence ID" value="KND95073.1"/>
    <property type="molecule type" value="Genomic_DNA"/>
</dbReference>
<accession>A0A0L0NM22</accession>
<dbReference type="AlphaFoldDB" id="A0A0L0NM22"/>
<feature type="compositionally biased region" description="Basic and acidic residues" evidence="1">
    <location>
        <begin position="985"/>
        <end position="999"/>
    </location>
</feature>
<feature type="region of interest" description="Disordered" evidence="1">
    <location>
        <begin position="147"/>
        <end position="216"/>
    </location>
</feature>
<feature type="compositionally biased region" description="Low complexity" evidence="1">
    <location>
        <begin position="164"/>
        <end position="188"/>
    </location>
</feature>
<name>A0A0L0NM22_TOLOC</name>
<organism evidence="2 3">
    <name type="scientific">Tolypocladium ophioglossoides (strain CBS 100239)</name>
    <name type="common">Snaketongue truffleclub</name>
    <name type="synonym">Elaphocordyceps ophioglossoides</name>
    <dbReference type="NCBI Taxonomy" id="1163406"/>
    <lineage>
        <taxon>Eukaryota</taxon>
        <taxon>Fungi</taxon>
        <taxon>Dikarya</taxon>
        <taxon>Ascomycota</taxon>
        <taxon>Pezizomycotina</taxon>
        <taxon>Sordariomycetes</taxon>
        <taxon>Hypocreomycetidae</taxon>
        <taxon>Hypocreales</taxon>
        <taxon>Ophiocordycipitaceae</taxon>
        <taxon>Tolypocladium</taxon>
    </lineage>
</organism>
<feature type="compositionally biased region" description="Basic and acidic residues" evidence="1">
    <location>
        <begin position="734"/>
        <end position="745"/>
    </location>
</feature>
<evidence type="ECO:0000256" key="1">
    <source>
        <dbReference type="SAM" id="MobiDB-lite"/>
    </source>
</evidence>
<feature type="region of interest" description="Disordered" evidence="1">
    <location>
        <begin position="694"/>
        <end position="798"/>
    </location>
</feature>
<dbReference type="Proteomes" id="UP000036947">
    <property type="component" value="Unassembled WGS sequence"/>
</dbReference>
<dbReference type="OrthoDB" id="4156126at2759"/>
<sequence>MDIAQARQRSASNSSLHNAYKTQSRLASNTSSARPPSQRRPLRSVHENSTLLRCPGPLESMLKTTTETGDIGIFSIKAGASQATYHQPPRHRPYLGDASLLPPPRPKLYEDNHSPDEHRRLRSYRDTTSEIISLYGSDNQQYWMRSASPTLDDGHRSYSLTTCSSSRQIPSQKSSGTLQSHSSGSGLQRPRSPFPYPTRLKRPGVRPSSPALAENGGIDYSRMVELDRVSQVRTRRICPAPVQIDLPLSQRTVHGSYKPTYSHGPKRPPPLSLRADANRSTASLPSRASPGPCHFGPGPSRIRTPSSSLSGMSRPYDRHRAGSTDHSVRSASLTTIVDMYHRPITSGSAGPPLRSGGSFYYDYSEEFDKPAPLNPGMDPEIPICPIPQRAGSNSRPMVLRDDTQAHLDAVAPGSGAEGIVALQNEQQDPPVPIDIIVSEARRHHSHAHSIRSIDDVLNGADAKQSLHDNLVDTDNADESGLTALVNGVEDLKSAPPLNEPRVTNVHVYAVPPKIDAIPDYAKSSSTRGAWRLSKTLGAEPDLPELLQNKRASQSSLTKLRCTLDPALSEFASLFSSFDRLAKTPFSRKGDDTMTTDDELFTGEEDGSYGAYPKRLGRRPSLQLFGMGATEGNAYRRRHRRNAAAMRINTVGLSDFGGSRQELSPPKEELTILSPEPISPARQLRVKNSIPQLMKALPPLPGEAMGESSQDDQDSPEAGKDHSRHETSFSDNAFCDEKSLSDDGRTDSPANAQGKGQESPRKFKVRVRTSSSPRVSDVGSLSKSYRKGRQGDLRQNFSLAAKPRLKLKLSRSQLGQARAGHGSSFIRTNRLKQCNSLADLASHSGRKMYTGQGYTRDEAEYRPRSAAGDGSWEQREENTDQPDPSPQPSDQFNIPYPPSPDKVETLLRSSTSTNKVTLSEMRSFNSDVNPVGYRGLRHKLSVLRFRITGTPVAGASKGAEAIAQFDGAGETPKACNAPNSNGDTSDETKGRAISTRSERVGGRVKRWASDAKQAVRAYVRRTLDRSSRLSG</sequence>